<evidence type="ECO:0008006" key="4">
    <source>
        <dbReference type="Google" id="ProtNLM"/>
    </source>
</evidence>
<evidence type="ECO:0000313" key="2">
    <source>
        <dbReference type="EMBL" id="SLM31686.1"/>
    </source>
</evidence>
<feature type="chain" id="PRO_5013071455" description="Secreted protein" evidence="1">
    <location>
        <begin position="25"/>
        <end position="93"/>
    </location>
</feature>
<reference evidence="2 3" key="1">
    <citation type="submission" date="2017-03" db="EMBL/GenBank/DDBJ databases">
        <authorList>
            <person name="Afonso C.L."/>
            <person name="Miller P.J."/>
            <person name="Scott M.A."/>
            <person name="Spackman E."/>
            <person name="Goraichik I."/>
            <person name="Dimitrov K.M."/>
            <person name="Suarez D.L."/>
            <person name="Swayne D.E."/>
        </authorList>
    </citation>
    <scope>NUCLEOTIDE SEQUENCE [LARGE SCALE GENOMIC DNA]</scope>
    <source>
        <strain evidence="2">PRJEB14757</strain>
    </source>
</reference>
<dbReference type="STRING" id="1246637.MTBBW1_410041"/>
<proteinExistence type="predicted"/>
<accession>A0A1W1HGW8</accession>
<dbReference type="AlphaFoldDB" id="A0A1W1HGW8"/>
<feature type="signal peptide" evidence="1">
    <location>
        <begin position="1"/>
        <end position="24"/>
    </location>
</feature>
<gene>
    <name evidence="2" type="ORF">MTBBW1_410041</name>
</gene>
<evidence type="ECO:0000313" key="3">
    <source>
        <dbReference type="Proteomes" id="UP000191931"/>
    </source>
</evidence>
<evidence type="ECO:0000256" key="1">
    <source>
        <dbReference type="SAM" id="SignalP"/>
    </source>
</evidence>
<keyword evidence="1" id="KW-0732">Signal</keyword>
<dbReference type="RefSeq" id="WP_222423998.1">
    <property type="nucleotide sequence ID" value="NZ_LT828541.1"/>
</dbReference>
<protein>
    <recommendedName>
        <fullName evidence="4">Secreted protein</fullName>
    </recommendedName>
</protein>
<dbReference type="EMBL" id="FWEV01000283">
    <property type="protein sequence ID" value="SLM31686.1"/>
    <property type="molecule type" value="Genomic_DNA"/>
</dbReference>
<sequence length="93" mass="10124">MKHLIKKLAIIFILAALCVPQAFGEDSNTNRRPGRHQGPPPEAFTACEGKSVGDTAEFVSPRGDTVTGTCETCRDGERLVLKPDNDRNEEKGN</sequence>
<name>A0A1W1HGW8_9BACT</name>
<keyword evidence="3" id="KW-1185">Reference proteome</keyword>
<dbReference type="Proteomes" id="UP000191931">
    <property type="component" value="Unassembled WGS sequence"/>
</dbReference>
<organism evidence="2 3">
    <name type="scientific">Desulfamplus magnetovallimortis</name>
    <dbReference type="NCBI Taxonomy" id="1246637"/>
    <lineage>
        <taxon>Bacteria</taxon>
        <taxon>Pseudomonadati</taxon>
        <taxon>Thermodesulfobacteriota</taxon>
        <taxon>Desulfobacteria</taxon>
        <taxon>Desulfobacterales</taxon>
        <taxon>Desulfobacteraceae</taxon>
        <taxon>Desulfamplus</taxon>
    </lineage>
</organism>